<sequence>MRPRRKWPRRYPPSFVFLHFRQVVDVYRDLLAGGSNWQPEAVPFAQRSDAPYGYFLDTGAGSAPAPVMYCAEAALPKLVFPALADFLEAAAAALENRSESTLGGEPGSL</sequence>
<organism evidence="1 2">
    <name type="scientific">Streptomyces mirabilis</name>
    <dbReference type="NCBI Taxonomy" id="68239"/>
    <lineage>
        <taxon>Bacteria</taxon>
        <taxon>Bacillati</taxon>
        <taxon>Actinomycetota</taxon>
        <taxon>Actinomycetes</taxon>
        <taxon>Kitasatosporales</taxon>
        <taxon>Streptomycetaceae</taxon>
        <taxon>Streptomyces</taxon>
    </lineage>
</organism>
<evidence type="ECO:0000313" key="2">
    <source>
        <dbReference type="Proteomes" id="UP000181942"/>
    </source>
</evidence>
<proteinExistence type="predicted"/>
<protein>
    <recommendedName>
        <fullName evidence="3">SMI1 / KNR4 family (SUKH-1)</fullName>
    </recommendedName>
</protein>
<name>A0A1I2L1E7_9ACTN</name>
<evidence type="ECO:0000313" key="1">
    <source>
        <dbReference type="EMBL" id="SFF72663.1"/>
    </source>
</evidence>
<accession>A0A1I2L1E7</accession>
<dbReference type="Proteomes" id="UP000181942">
    <property type="component" value="Unassembled WGS sequence"/>
</dbReference>
<evidence type="ECO:0008006" key="3">
    <source>
        <dbReference type="Google" id="ProtNLM"/>
    </source>
</evidence>
<dbReference type="AlphaFoldDB" id="A0A1I2L1E7"/>
<dbReference type="EMBL" id="FONR01000011">
    <property type="protein sequence ID" value="SFF72663.1"/>
    <property type="molecule type" value="Genomic_DNA"/>
</dbReference>
<gene>
    <name evidence="1" type="ORF">SAMN02787118_111122</name>
</gene>
<reference evidence="1 2" key="1">
    <citation type="submission" date="2016-10" db="EMBL/GenBank/DDBJ databases">
        <authorList>
            <person name="de Groot N.N."/>
        </authorList>
    </citation>
    <scope>NUCLEOTIDE SEQUENCE [LARGE SCALE GENOMIC DNA]</scope>
    <source>
        <strain evidence="1 2">OK461</strain>
    </source>
</reference>